<accession>A0AAD7XRT2</accession>
<name>A0AAD7XRT2_9STRA</name>
<dbReference type="Proteomes" id="UP001230188">
    <property type="component" value="Unassembled WGS sequence"/>
</dbReference>
<dbReference type="InterPro" id="IPR041667">
    <property type="entry name" value="Cupin_8"/>
</dbReference>
<gene>
    <name evidence="4" type="ORF">CTAYLR_003163</name>
</gene>
<sequence>MKKRALLLLVPGVLAVVISSSEVGRWSLWQIAFSLGLTSRAVTLGVRPAPLRTRTVEDQQEAADRPFVLRGFLLGSRAMRWGNVSWLTASPRGDIPVDYFSNGSVGLVPDARARLRDVPISSGAKLGTERLFRSFPDLLDDLPLDKLAASFGYFRKDRIGSTLTVPLFWGRGDAKTALHSEPVANLALQLAGHRTWTLVDPALSHTLAPSATVVQRVSKKRYIIMSCALSCVYMEDETADDDESPLEKKKTNIEELPRLLDHHEKKALPKKRSMSVESIALDIPRTSDAETLETSSRGSSWNPPPPKRPRFWCCGKVTDAFANEPQTPRTPRRTPKSVDRPSRSLASRVVESFEINFTTPKTKETANSTKTSKRHTFDPNLVIPQRNEYDDDDDDDDDDQPYVPRPSVVQFEDDLNDAARHNNDHE</sequence>
<evidence type="ECO:0000313" key="4">
    <source>
        <dbReference type="EMBL" id="KAJ8613690.1"/>
    </source>
</evidence>
<feature type="compositionally biased region" description="Basic and acidic residues" evidence="1">
    <location>
        <begin position="417"/>
        <end position="426"/>
    </location>
</feature>
<feature type="compositionally biased region" description="Acidic residues" evidence="1">
    <location>
        <begin position="389"/>
        <end position="400"/>
    </location>
</feature>
<dbReference type="Gene3D" id="2.60.120.650">
    <property type="entry name" value="Cupin"/>
    <property type="match status" value="1"/>
</dbReference>
<comment type="caution">
    <text evidence="4">The sequence shown here is derived from an EMBL/GenBank/DDBJ whole genome shotgun (WGS) entry which is preliminary data.</text>
</comment>
<protein>
    <recommendedName>
        <fullName evidence="3">Cupin-like domain-containing protein</fullName>
    </recommendedName>
</protein>
<feature type="compositionally biased region" description="Polar residues" evidence="1">
    <location>
        <begin position="361"/>
        <end position="370"/>
    </location>
</feature>
<dbReference type="EMBL" id="JAQMWT010000024">
    <property type="protein sequence ID" value="KAJ8613690.1"/>
    <property type="molecule type" value="Genomic_DNA"/>
</dbReference>
<organism evidence="4 5">
    <name type="scientific">Chrysophaeum taylorii</name>
    <dbReference type="NCBI Taxonomy" id="2483200"/>
    <lineage>
        <taxon>Eukaryota</taxon>
        <taxon>Sar</taxon>
        <taxon>Stramenopiles</taxon>
        <taxon>Ochrophyta</taxon>
        <taxon>Pelagophyceae</taxon>
        <taxon>Pelagomonadales</taxon>
        <taxon>Pelagomonadaceae</taxon>
        <taxon>Chrysophaeum</taxon>
    </lineage>
</organism>
<feature type="domain" description="Cupin-like" evidence="3">
    <location>
        <begin position="127"/>
        <end position="218"/>
    </location>
</feature>
<feature type="region of interest" description="Disordered" evidence="1">
    <location>
        <begin position="361"/>
        <end position="426"/>
    </location>
</feature>
<keyword evidence="2" id="KW-0732">Signal</keyword>
<keyword evidence="5" id="KW-1185">Reference proteome</keyword>
<feature type="signal peptide" evidence="2">
    <location>
        <begin position="1"/>
        <end position="15"/>
    </location>
</feature>
<feature type="region of interest" description="Disordered" evidence="1">
    <location>
        <begin position="321"/>
        <end position="345"/>
    </location>
</feature>
<evidence type="ECO:0000256" key="2">
    <source>
        <dbReference type="SAM" id="SignalP"/>
    </source>
</evidence>
<dbReference type="AlphaFoldDB" id="A0AAD7XRT2"/>
<dbReference type="SUPFAM" id="SSF51197">
    <property type="entry name" value="Clavaminate synthase-like"/>
    <property type="match status" value="1"/>
</dbReference>
<proteinExistence type="predicted"/>
<evidence type="ECO:0000256" key="1">
    <source>
        <dbReference type="SAM" id="MobiDB-lite"/>
    </source>
</evidence>
<reference evidence="4" key="1">
    <citation type="submission" date="2023-01" db="EMBL/GenBank/DDBJ databases">
        <title>Metagenome sequencing of chrysophaentin producing Chrysophaeum taylorii.</title>
        <authorList>
            <person name="Davison J."/>
            <person name="Bewley C."/>
        </authorList>
    </citation>
    <scope>NUCLEOTIDE SEQUENCE</scope>
    <source>
        <strain evidence="4">NIES-1699</strain>
    </source>
</reference>
<feature type="chain" id="PRO_5042263921" description="Cupin-like domain-containing protein" evidence="2">
    <location>
        <begin position="16"/>
        <end position="426"/>
    </location>
</feature>
<feature type="compositionally biased region" description="Basic and acidic residues" evidence="1">
    <location>
        <begin position="245"/>
        <end position="267"/>
    </location>
</feature>
<dbReference type="Pfam" id="PF13621">
    <property type="entry name" value="Cupin_8"/>
    <property type="match status" value="1"/>
</dbReference>
<feature type="compositionally biased region" description="Polar residues" evidence="1">
    <location>
        <begin position="292"/>
        <end position="301"/>
    </location>
</feature>
<evidence type="ECO:0000313" key="5">
    <source>
        <dbReference type="Proteomes" id="UP001230188"/>
    </source>
</evidence>
<evidence type="ECO:0000259" key="3">
    <source>
        <dbReference type="Pfam" id="PF13621"/>
    </source>
</evidence>
<feature type="region of interest" description="Disordered" evidence="1">
    <location>
        <begin position="240"/>
        <end position="308"/>
    </location>
</feature>